<keyword evidence="6" id="KW-1185">Reference proteome</keyword>
<dbReference type="Proteomes" id="UP000534677">
    <property type="component" value="Unassembled WGS sequence"/>
</dbReference>
<feature type="chain" id="PRO_5031080348" evidence="2">
    <location>
        <begin position="25"/>
        <end position="239"/>
    </location>
</feature>
<dbReference type="RefSeq" id="WP_185709030.1">
    <property type="nucleotide sequence ID" value="NZ_JAAXCY010000012.1"/>
</dbReference>
<evidence type="ECO:0000313" key="5">
    <source>
        <dbReference type="Proteomes" id="UP000520513"/>
    </source>
</evidence>
<name>A0A7X1ATH8_9PSED</name>
<keyword evidence="2" id="KW-0732">Signal</keyword>
<sequence length="239" mass="23980">MKPTMALKPLVFALTALMAIAAQAHGGGGSTPPPTTPAPTSASATSNDGQSNHGNVVLNDKTKNNASANDSFNHNSGVNNANVLSGDNNQGKNDVVVQNADADFVFATVNSAQSNTGNLVINSGTKNNASINDSGNNASGIQQLNVAAGTSNQGSNSTVVQSNKDGTGGAATINGVQDVSGNLTVNLSSGHGWNTKPVTNNASVNNSINYGSGVLNSNTLAGSNNQGQNNVVVQSTTRF</sequence>
<dbReference type="Proteomes" id="UP000520513">
    <property type="component" value="Unassembled WGS sequence"/>
</dbReference>
<feature type="region of interest" description="Disordered" evidence="1">
    <location>
        <begin position="25"/>
        <end position="90"/>
    </location>
</feature>
<accession>A0A7X1ATH8</accession>
<evidence type="ECO:0000313" key="6">
    <source>
        <dbReference type="Proteomes" id="UP000534677"/>
    </source>
</evidence>
<proteinExistence type="predicted"/>
<feature type="signal peptide" evidence="2">
    <location>
        <begin position="1"/>
        <end position="24"/>
    </location>
</feature>
<reference evidence="5 6" key="1">
    <citation type="submission" date="2020-04" db="EMBL/GenBank/DDBJ databases">
        <title>Pseudomonas crami sp. nov., a novel proteolytic bacterial species isolated from cream.</title>
        <authorList>
            <person name="Hofmann K."/>
            <person name="Woller A."/>
            <person name="Huptas C."/>
            <person name="Wenning M."/>
            <person name="Scherer S."/>
            <person name="Doll E.V."/>
        </authorList>
    </citation>
    <scope>NUCLEOTIDE SEQUENCE [LARGE SCALE GENOMIC DNA]</scope>
    <source>
        <strain evidence="3 6">WS 5096</strain>
        <strain evidence="4 5">WS 5106</strain>
    </source>
</reference>
<organism evidence="4 5">
    <name type="scientific">Pseudomonas cremoris</name>
    <dbReference type="NCBI Taxonomy" id="2724178"/>
    <lineage>
        <taxon>Bacteria</taxon>
        <taxon>Pseudomonadati</taxon>
        <taxon>Pseudomonadota</taxon>
        <taxon>Gammaproteobacteria</taxon>
        <taxon>Pseudomonadales</taxon>
        <taxon>Pseudomonadaceae</taxon>
        <taxon>Pseudomonas</taxon>
    </lineage>
</organism>
<evidence type="ECO:0000313" key="3">
    <source>
        <dbReference type="EMBL" id="MBC2383204.1"/>
    </source>
</evidence>
<feature type="compositionally biased region" description="Polar residues" evidence="1">
    <location>
        <begin position="64"/>
        <end position="90"/>
    </location>
</feature>
<gene>
    <name evidence="3" type="ORF">HF209_19890</name>
    <name evidence="4" type="ORF">HF257_26675</name>
</gene>
<dbReference type="EMBL" id="JAAXCZ010000010">
    <property type="protein sequence ID" value="MBC2383204.1"/>
    <property type="molecule type" value="Genomic_DNA"/>
</dbReference>
<comment type="caution">
    <text evidence="4">The sequence shown here is derived from an EMBL/GenBank/DDBJ whole genome shotgun (WGS) entry which is preliminary data.</text>
</comment>
<dbReference type="AlphaFoldDB" id="A0A7X1ATH8"/>
<evidence type="ECO:0000256" key="1">
    <source>
        <dbReference type="SAM" id="MobiDB-lite"/>
    </source>
</evidence>
<evidence type="ECO:0000313" key="4">
    <source>
        <dbReference type="EMBL" id="MBC2409606.1"/>
    </source>
</evidence>
<dbReference type="EMBL" id="JAAXCY010000012">
    <property type="protein sequence ID" value="MBC2409606.1"/>
    <property type="molecule type" value="Genomic_DNA"/>
</dbReference>
<evidence type="ECO:0000256" key="2">
    <source>
        <dbReference type="SAM" id="SignalP"/>
    </source>
</evidence>
<protein>
    <submittedName>
        <fullName evidence="4">Heme utilization protein</fullName>
    </submittedName>
</protein>